<keyword evidence="3" id="KW-1185">Reference proteome</keyword>
<dbReference type="Proteomes" id="UP000297729">
    <property type="component" value="Unassembled WGS sequence"/>
</dbReference>
<dbReference type="RefSeq" id="WP_135200150.1">
    <property type="nucleotide sequence ID" value="NZ_SPVG01000030.1"/>
</dbReference>
<name>A0A4Y9SW87_9BURK</name>
<gene>
    <name evidence="2" type="ORF">E4L98_03310</name>
</gene>
<dbReference type="EMBL" id="SPVG01000030">
    <property type="protein sequence ID" value="TFW29787.1"/>
    <property type="molecule type" value="Genomic_DNA"/>
</dbReference>
<reference evidence="2 3" key="1">
    <citation type="submission" date="2019-03" db="EMBL/GenBank/DDBJ databases">
        <title>Draft Genome Sequence of Duganella callidus sp. nov., a Novel Duganella Species Isolated from Cultivated Soil.</title>
        <authorList>
            <person name="Raths R."/>
            <person name="Peta V."/>
            <person name="Bucking H."/>
        </authorList>
    </citation>
    <scope>NUCLEOTIDE SEQUENCE [LARGE SCALE GENOMIC DNA]</scope>
    <source>
        <strain evidence="2 3">DN04</strain>
    </source>
</reference>
<feature type="signal peptide" evidence="1">
    <location>
        <begin position="1"/>
        <end position="18"/>
    </location>
</feature>
<protein>
    <submittedName>
        <fullName evidence="2">Uncharacterized protein</fullName>
    </submittedName>
</protein>
<dbReference type="OrthoDB" id="9812708at2"/>
<evidence type="ECO:0000256" key="1">
    <source>
        <dbReference type="SAM" id="SignalP"/>
    </source>
</evidence>
<dbReference type="AlphaFoldDB" id="A0A4Y9SW87"/>
<accession>A0A4Y9SW87</accession>
<organism evidence="2 3">
    <name type="scientific">Duganella callida</name>
    <dbReference type="NCBI Taxonomy" id="2561932"/>
    <lineage>
        <taxon>Bacteria</taxon>
        <taxon>Pseudomonadati</taxon>
        <taxon>Pseudomonadota</taxon>
        <taxon>Betaproteobacteria</taxon>
        <taxon>Burkholderiales</taxon>
        <taxon>Oxalobacteraceae</taxon>
        <taxon>Telluria group</taxon>
        <taxon>Duganella</taxon>
    </lineage>
</organism>
<keyword evidence="1" id="KW-0732">Signal</keyword>
<evidence type="ECO:0000313" key="2">
    <source>
        <dbReference type="EMBL" id="TFW29787.1"/>
    </source>
</evidence>
<feature type="chain" id="PRO_5021370689" evidence="1">
    <location>
        <begin position="19"/>
        <end position="221"/>
    </location>
</feature>
<comment type="caution">
    <text evidence="2">The sequence shown here is derived from an EMBL/GenBank/DDBJ whole genome shotgun (WGS) entry which is preliminary data.</text>
</comment>
<evidence type="ECO:0000313" key="3">
    <source>
        <dbReference type="Proteomes" id="UP000297729"/>
    </source>
</evidence>
<proteinExistence type="predicted"/>
<sequence length="221" mass="23805">MKRLFALTALLTSLAATADNSQLPGHYVLSGVPDVASEVVLNADGRFTWRIAANGMFEQSASGSWSADGAHVTLTNTHQGVPRFRLFTEQEYRYVHPAQDGAWTAVLSLPSLGPIPDAEVQFVAASGKTMSAVSPHNGYTVVKMPAGEQWRRVGLRMKGSTAPIQWLDVPSAQAAQRLAGFTVTNPDTVLPSPFDTLVLTRRGNELLMGPEQGGKGVYRKQ</sequence>